<evidence type="ECO:0008006" key="3">
    <source>
        <dbReference type="Google" id="ProtNLM"/>
    </source>
</evidence>
<dbReference type="Gene3D" id="3.30.559.10">
    <property type="entry name" value="Chloramphenicol acetyltransferase-like domain"/>
    <property type="match status" value="1"/>
</dbReference>
<dbReference type="Proteomes" id="UP000249402">
    <property type="component" value="Unassembled WGS sequence"/>
</dbReference>
<dbReference type="AlphaFoldDB" id="A0A395GVX9"/>
<dbReference type="OrthoDB" id="2548233at2759"/>
<name>A0A395GVX9_9EURO</name>
<dbReference type="EMBL" id="KZ824447">
    <property type="protein sequence ID" value="RAK99274.1"/>
    <property type="molecule type" value="Genomic_DNA"/>
</dbReference>
<keyword evidence="2" id="KW-1185">Reference proteome</keyword>
<dbReference type="VEuPathDB" id="FungiDB:BO80DRAFT_446564"/>
<organism evidence="1 2">
    <name type="scientific">Aspergillus ibericus CBS 121593</name>
    <dbReference type="NCBI Taxonomy" id="1448316"/>
    <lineage>
        <taxon>Eukaryota</taxon>
        <taxon>Fungi</taxon>
        <taxon>Dikarya</taxon>
        <taxon>Ascomycota</taxon>
        <taxon>Pezizomycotina</taxon>
        <taxon>Eurotiomycetes</taxon>
        <taxon>Eurotiomycetidae</taxon>
        <taxon>Eurotiales</taxon>
        <taxon>Aspergillaceae</taxon>
        <taxon>Aspergillus</taxon>
        <taxon>Aspergillus subgen. Circumdati</taxon>
    </lineage>
</organism>
<evidence type="ECO:0000313" key="1">
    <source>
        <dbReference type="EMBL" id="RAK99274.1"/>
    </source>
</evidence>
<dbReference type="InterPro" id="IPR023213">
    <property type="entry name" value="CAT-like_dom_sf"/>
</dbReference>
<dbReference type="PANTHER" id="PTHR42034">
    <property type="entry name" value="CHROMOSOME 7, WHOLE GENOME SHOTGUN SEQUENCE-RELATED"/>
    <property type="match status" value="1"/>
</dbReference>
<dbReference type="RefSeq" id="XP_025573602.1">
    <property type="nucleotide sequence ID" value="XM_025721563.1"/>
</dbReference>
<accession>A0A395GVX9</accession>
<reference evidence="1 2" key="1">
    <citation type="submission" date="2018-02" db="EMBL/GenBank/DDBJ databases">
        <title>The genomes of Aspergillus section Nigri reveals drivers in fungal speciation.</title>
        <authorList>
            <consortium name="DOE Joint Genome Institute"/>
            <person name="Vesth T.C."/>
            <person name="Nybo J."/>
            <person name="Theobald S."/>
            <person name="Brandl J."/>
            <person name="Frisvad J.C."/>
            <person name="Nielsen K.F."/>
            <person name="Lyhne E.K."/>
            <person name="Kogle M.E."/>
            <person name="Kuo A."/>
            <person name="Riley R."/>
            <person name="Clum A."/>
            <person name="Nolan M."/>
            <person name="Lipzen A."/>
            <person name="Salamov A."/>
            <person name="Henrissat B."/>
            <person name="Wiebenga A."/>
            <person name="De vries R.P."/>
            <person name="Grigoriev I.V."/>
            <person name="Mortensen U.H."/>
            <person name="Andersen M.R."/>
            <person name="Baker S.E."/>
        </authorList>
    </citation>
    <scope>NUCLEOTIDE SEQUENCE [LARGE SCALE GENOMIC DNA]</scope>
    <source>
        <strain evidence="1 2">CBS 121593</strain>
    </source>
</reference>
<protein>
    <recommendedName>
        <fullName evidence="3">Condensation domain-containing protein</fullName>
    </recommendedName>
</protein>
<dbReference type="PANTHER" id="PTHR42034:SF1">
    <property type="entry name" value="CONDENSATION DOMAIN-CONTAINING PROTEIN"/>
    <property type="match status" value="1"/>
</dbReference>
<evidence type="ECO:0000313" key="2">
    <source>
        <dbReference type="Proteomes" id="UP000249402"/>
    </source>
</evidence>
<proteinExistence type="predicted"/>
<dbReference type="Gene3D" id="3.30.559.30">
    <property type="entry name" value="Nonribosomal peptide synthetase, condensation domain"/>
    <property type="match status" value="1"/>
</dbReference>
<dbReference type="GeneID" id="37226428"/>
<dbReference type="SUPFAM" id="SSF52777">
    <property type="entry name" value="CoA-dependent acyltransferases"/>
    <property type="match status" value="1"/>
</dbReference>
<gene>
    <name evidence="1" type="ORF">BO80DRAFT_446564</name>
</gene>
<sequence length="459" mass="50916">MSWSQVSDRRWERPTNGIEGYFTVAGAFSASLMEGRHHYTIFSRVSVDLPFSSRAEATEALRLAWQQLRYEQPMIATTIEGLTKVYEIPDEAALTRWLETTCIVSPAADAEALTRIMTPVQQATLYYLPEASELVFRSHHALIDGVGTLMLWHRFLSILADPPAGGPPAFGDEPARLAPSLETILQHPVPPKPELAAQGAKLVQECVQAMPGVGPVNRVGTVAAGPIQNREWVFPERTSAALVQACKAQGFSVSAAVQAAYIRTIVAHADPAARAASTHPNRYVTVNSVNLRPKLPAPYNTSQYAASLYYTPWGYVIEDIPDSFIETARIVDHHYKTLFDPAVNPDHLEISGSLTQALRDIVQTPEFLTQPVSRDALFSSLGIMERYVQRSYGTEGRKIVVQDVKMGVDVILGISMLFLYTFRDTLRLCYSFNEAYEDPEIIQSHLEEVQKVLVEELLG</sequence>